<dbReference type="PANTHER" id="PTHR42870:SF6">
    <property type="entry name" value="ACETYL-COA C-ACYLTRANSFERASE"/>
    <property type="match status" value="1"/>
</dbReference>
<dbReference type="CDD" id="cd00829">
    <property type="entry name" value="SCP-x_thiolase"/>
    <property type="match status" value="1"/>
</dbReference>
<proteinExistence type="predicted"/>
<dbReference type="EC" id="2.3.1.9" evidence="2"/>
<dbReference type="InterPro" id="IPR016039">
    <property type="entry name" value="Thiolase-like"/>
</dbReference>
<evidence type="ECO:0000259" key="1">
    <source>
        <dbReference type="Pfam" id="PF22691"/>
    </source>
</evidence>
<dbReference type="PANTHER" id="PTHR42870">
    <property type="entry name" value="ACETYL-COA C-ACETYLTRANSFERASE"/>
    <property type="match status" value="1"/>
</dbReference>
<keyword evidence="2" id="KW-0808">Transferase</keyword>
<evidence type="ECO:0000313" key="3">
    <source>
        <dbReference type="Proteomes" id="UP000571084"/>
    </source>
</evidence>
<feature type="domain" description="Thiolase C-terminal" evidence="1">
    <location>
        <begin position="246"/>
        <end position="376"/>
    </location>
</feature>
<dbReference type="Pfam" id="PF22691">
    <property type="entry name" value="Thiolase_C_1"/>
    <property type="match status" value="1"/>
</dbReference>
<name>A0A840RRQ6_9BURK</name>
<dbReference type="Gene3D" id="3.40.47.10">
    <property type="match status" value="1"/>
</dbReference>
<accession>A0A840RRQ6</accession>
<keyword evidence="2" id="KW-0012">Acyltransferase</keyword>
<sequence>MPLNRPTAVIGSAIMVPILSERRSLEEILYEVAQAALKSAGIPIEDIDGILVASNDQVDGRAISIMAASGSVGGVDRDILSTPSAGEHAFVMGVLRIASAHFETQLVVSWGVTEASSLSEVERLGADPYFHRRLPLDDLSSFALQANALTNAHPQASELAAKLVEQNRHRGAKAYPEATGPVETAKEIAASKAVRWPVREAMMRTPTTGAVALVLASEDYVKKAGITNPAWMRGMGWATEAAFLGDRDLTAATALQEAARQAFADAGIASIKEIDVAEISAATPYQELLAYQALGIAEPAQWAEVVSAEHAHPTLNLSGGVASINPVFCGGLVRIAEAANQIMGTAGKHQAANVTTALAHATSGPAMMYQTVVVFGSNLGGTQ</sequence>
<dbReference type="AlphaFoldDB" id="A0A840RRQ6"/>
<dbReference type="SUPFAM" id="SSF53901">
    <property type="entry name" value="Thiolase-like"/>
    <property type="match status" value="1"/>
</dbReference>
<dbReference type="RefSeq" id="WP_168056711.1">
    <property type="nucleotide sequence ID" value="NZ_JAAOZT010000012.1"/>
</dbReference>
<dbReference type="GO" id="GO:0003985">
    <property type="term" value="F:acetyl-CoA C-acetyltransferase activity"/>
    <property type="evidence" value="ECO:0007669"/>
    <property type="project" value="UniProtKB-EC"/>
</dbReference>
<organism evidence="2 3">
    <name type="scientific">Glaciimonas immobilis</name>
    <dbReference type="NCBI Taxonomy" id="728004"/>
    <lineage>
        <taxon>Bacteria</taxon>
        <taxon>Pseudomonadati</taxon>
        <taxon>Pseudomonadota</taxon>
        <taxon>Betaproteobacteria</taxon>
        <taxon>Burkholderiales</taxon>
        <taxon>Oxalobacteraceae</taxon>
        <taxon>Glaciimonas</taxon>
    </lineage>
</organism>
<dbReference type="Proteomes" id="UP000571084">
    <property type="component" value="Unassembled WGS sequence"/>
</dbReference>
<dbReference type="EMBL" id="JACHHQ010000006">
    <property type="protein sequence ID" value="MBB5201167.1"/>
    <property type="molecule type" value="Genomic_DNA"/>
</dbReference>
<dbReference type="InterPro" id="IPR002155">
    <property type="entry name" value="Thiolase"/>
</dbReference>
<comment type="caution">
    <text evidence="2">The sequence shown here is derived from an EMBL/GenBank/DDBJ whole genome shotgun (WGS) entry which is preliminary data.</text>
</comment>
<protein>
    <submittedName>
        <fullName evidence="2">Acetyl-CoA C-acetyltransferase</fullName>
        <ecNumber evidence="2">2.3.1.9</ecNumber>
    </submittedName>
</protein>
<keyword evidence="3" id="KW-1185">Reference proteome</keyword>
<reference evidence="2 3" key="1">
    <citation type="submission" date="2020-08" db="EMBL/GenBank/DDBJ databases">
        <title>Genomic Encyclopedia of Type Strains, Phase IV (KMG-IV): sequencing the most valuable type-strain genomes for metagenomic binning, comparative biology and taxonomic classification.</title>
        <authorList>
            <person name="Goeker M."/>
        </authorList>
    </citation>
    <scope>NUCLEOTIDE SEQUENCE [LARGE SCALE GENOMIC DNA]</scope>
    <source>
        <strain evidence="2 3">DSM 23240</strain>
    </source>
</reference>
<dbReference type="InterPro" id="IPR055140">
    <property type="entry name" value="Thiolase_C_2"/>
</dbReference>
<dbReference type="PIRSF" id="PIRSF000429">
    <property type="entry name" value="Ac-CoA_Ac_transf"/>
    <property type="match status" value="1"/>
</dbReference>
<evidence type="ECO:0000313" key="2">
    <source>
        <dbReference type="EMBL" id="MBB5201167.1"/>
    </source>
</evidence>
<gene>
    <name evidence="2" type="ORF">HNR39_003016</name>
</gene>